<dbReference type="Proteomes" id="UP000183987">
    <property type="component" value="Unassembled WGS sequence"/>
</dbReference>
<dbReference type="STRING" id="366533.SAMN05444339_105226"/>
<reference evidence="3" key="1">
    <citation type="submission" date="2016-11" db="EMBL/GenBank/DDBJ databases">
        <authorList>
            <person name="Varghese N."/>
            <person name="Submissions S."/>
        </authorList>
    </citation>
    <scope>NUCLEOTIDE SEQUENCE [LARGE SCALE GENOMIC DNA]</scope>
    <source>
        <strain evidence="3">DSM 29326</strain>
    </source>
</reference>
<dbReference type="RefSeq" id="WP_072857557.1">
    <property type="nucleotide sequence ID" value="NZ_FQUE01000005.1"/>
</dbReference>
<dbReference type="EMBL" id="FQUE01000005">
    <property type="protein sequence ID" value="SHF37189.1"/>
    <property type="molecule type" value="Genomic_DNA"/>
</dbReference>
<accession>A0A1M5B403</accession>
<gene>
    <name evidence="2" type="ORF">SAMN05444339_105226</name>
</gene>
<feature type="compositionally biased region" description="Polar residues" evidence="1">
    <location>
        <begin position="84"/>
        <end position="93"/>
    </location>
</feature>
<keyword evidence="3" id="KW-1185">Reference proteome</keyword>
<evidence type="ECO:0000313" key="3">
    <source>
        <dbReference type="Proteomes" id="UP000183987"/>
    </source>
</evidence>
<protein>
    <submittedName>
        <fullName evidence="2">Uncharacterized protein</fullName>
    </submittedName>
</protein>
<organism evidence="2 3">
    <name type="scientific">Loktanella atrilutea</name>
    <dbReference type="NCBI Taxonomy" id="366533"/>
    <lineage>
        <taxon>Bacteria</taxon>
        <taxon>Pseudomonadati</taxon>
        <taxon>Pseudomonadota</taxon>
        <taxon>Alphaproteobacteria</taxon>
        <taxon>Rhodobacterales</taxon>
        <taxon>Roseobacteraceae</taxon>
        <taxon>Loktanella</taxon>
    </lineage>
</organism>
<sequence length="129" mass="13075">MFVSPPTIAASTPVPVVVMDQRPVADAAALARDPTPLVPLPIPSQYTQKGAIARAQLTDTARDGTTVERVLKPYGVAMLPRGQSDATGQSDTSGDPMDPTAQSPDIAFGNSGADPGPLSPGNGPTSLPG</sequence>
<evidence type="ECO:0000313" key="2">
    <source>
        <dbReference type="EMBL" id="SHF37189.1"/>
    </source>
</evidence>
<dbReference type="AlphaFoldDB" id="A0A1M5B403"/>
<evidence type="ECO:0000256" key="1">
    <source>
        <dbReference type="SAM" id="MobiDB-lite"/>
    </source>
</evidence>
<feature type="region of interest" description="Disordered" evidence="1">
    <location>
        <begin position="64"/>
        <end position="129"/>
    </location>
</feature>
<dbReference type="OrthoDB" id="7652429at2"/>
<proteinExistence type="predicted"/>
<name>A0A1M5B403_LOKAT</name>